<comment type="caution">
    <text evidence="4">The sequence shown here is derived from an EMBL/GenBank/DDBJ whole genome shotgun (WGS) entry which is preliminary data.</text>
</comment>
<feature type="region of interest" description="Disordered" evidence="2">
    <location>
        <begin position="331"/>
        <end position="479"/>
    </location>
</feature>
<feature type="compositionally biased region" description="Basic and acidic residues" evidence="2">
    <location>
        <begin position="367"/>
        <end position="384"/>
    </location>
</feature>
<keyword evidence="5" id="KW-1185">Reference proteome</keyword>
<protein>
    <recommendedName>
        <fullName evidence="3">SKI-interacting protein SKIP SNW domain-containing protein</fullName>
    </recommendedName>
</protein>
<evidence type="ECO:0000259" key="3">
    <source>
        <dbReference type="Pfam" id="PF02731"/>
    </source>
</evidence>
<dbReference type="InterPro" id="IPR004015">
    <property type="entry name" value="SKI-int_prot_SKIP_SNW-dom"/>
</dbReference>
<comment type="similarity">
    <text evidence="1">Belongs to the SNW family.</text>
</comment>
<dbReference type="GO" id="GO:0005681">
    <property type="term" value="C:spliceosomal complex"/>
    <property type="evidence" value="ECO:0007669"/>
    <property type="project" value="InterPro"/>
</dbReference>
<sequence>MTSLYLPAPVKTHSNPTATVRAPAQVEQSSNVNVPTYEERFGMRKGAFVPKSLKAFGDGGAFPEVRVAQYPRNMGNPRFKKSTSTALVSVDESGKVNYDSVVKQNSSQAIVYTGLDAMKGMKTEDADVALPGMDEEEAAAEKTRRALEKIVGSKVSKSKATSDLMLKSATAAGSADDAQYLKYQVDKNAPGYNPNIKSRVIKVISAQVDPMEPPKHKHRKVPGGPAEDPVPILHSPPKKLTLEDQNNWKIPACISNWKNSKGYTIPLDKRLAADGRGIQEKSVNNNFATLAESLYVAERNAREEVRRRGMVRKKIEGDGVKRKEEELRRMAEEARRERGGVRKQSEGGGEDDDDDDDEEDFGSLVPEDEKERMDKEEAEKKAEGVRAPATTTTSEDDVAAQQREKLRRKRKQEREREMRLDNLKGAKRSKVNEERDISEKVALGIHTGQGGGGGVDSRLYNQSEGLTSGFGGDDDYSNVYSSTLFERKDGADSIYTAKRQVNEESAEDQIKKLQRDAPVQFEKSS</sequence>
<feature type="domain" description="SKI-interacting protein SKIP SNW" evidence="3">
    <location>
        <begin position="179"/>
        <end position="338"/>
    </location>
</feature>
<dbReference type="Proteomes" id="UP001165160">
    <property type="component" value="Unassembled WGS sequence"/>
</dbReference>
<dbReference type="GO" id="GO:0000398">
    <property type="term" value="P:mRNA splicing, via spliceosome"/>
    <property type="evidence" value="ECO:0007669"/>
    <property type="project" value="InterPro"/>
</dbReference>
<feature type="compositionally biased region" description="Basic and acidic residues" evidence="2">
    <location>
        <begin position="331"/>
        <end position="345"/>
    </location>
</feature>
<feature type="region of interest" description="Disordered" evidence="2">
    <location>
        <begin position="211"/>
        <end position="231"/>
    </location>
</feature>
<feature type="compositionally biased region" description="Acidic residues" evidence="2">
    <location>
        <begin position="348"/>
        <end position="361"/>
    </location>
</feature>
<dbReference type="PANTHER" id="PTHR12096">
    <property type="entry name" value="NUCLEAR PROTEIN SKIP-RELATED"/>
    <property type="match status" value="1"/>
</dbReference>
<accession>A0A9W7CGD7</accession>
<name>A0A9W7CGD7_9STRA</name>
<dbReference type="InterPro" id="IPR017862">
    <property type="entry name" value="SKI-int_prot_SKIP"/>
</dbReference>
<proteinExistence type="inferred from homology"/>
<evidence type="ECO:0000256" key="2">
    <source>
        <dbReference type="SAM" id="MobiDB-lite"/>
    </source>
</evidence>
<reference evidence="5" key="1">
    <citation type="journal article" date="2023" name="Commun. Biol.">
        <title>Genome analysis of Parmales, the sister group of diatoms, reveals the evolutionary specialization of diatoms from phago-mixotrophs to photoautotrophs.</title>
        <authorList>
            <person name="Ban H."/>
            <person name="Sato S."/>
            <person name="Yoshikawa S."/>
            <person name="Yamada K."/>
            <person name="Nakamura Y."/>
            <person name="Ichinomiya M."/>
            <person name="Sato N."/>
            <person name="Blanc-Mathieu R."/>
            <person name="Endo H."/>
            <person name="Kuwata A."/>
            <person name="Ogata H."/>
        </authorList>
    </citation>
    <scope>NUCLEOTIDE SEQUENCE [LARGE SCALE GENOMIC DNA]</scope>
    <source>
        <strain evidence="5">NIES 3699</strain>
    </source>
</reference>
<dbReference type="AlphaFoldDB" id="A0A9W7CGD7"/>
<feature type="region of interest" description="Disordered" evidence="2">
    <location>
        <begin position="500"/>
        <end position="525"/>
    </location>
</feature>
<evidence type="ECO:0000256" key="1">
    <source>
        <dbReference type="ARBA" id="ARBA00010197"/>
    </source>
</evidence>
<evidence type="ECO:0000313" key="5">
    <source>
        <dbReference type="Proteomes" id="UP001165160"/>
    </source>
</evidence>
<organism evidence="4 5">
    <name type="scientific">Triparma verrucosa</name>
    <dbReference type="NCBI Taxonomy" id="1606542"/>
    <lineage>
        <taxon>Eukaryota</taxon>
        <taxon>Sar</taxon>
        <taxon>Stramenopiles</taxon>
        <taxon>Ochrophyta</taxon>
        <taxon>Bolidophyceae</taxon>
        <taxon>Parmales</taxon>
        <taxon>Triparmaceae</taxon>
        <taxon>Triparma</taxon>
    </lineage>
</organism>
<gene>
    <name evidence="4" type="ORF">TrVE_jg5706</name>
</gene>
<dbReference type="EMBL" id="BRXX01000341">
    <property type="protein sequence ID" value="GMI06067.1"/>
    <property type="molecule type" value="Genomic_DNA"/>
</dbReference>
<feature type="compositionally biased region" description="Basic and acidic residues" evidence="2">
    <location>
        <begin position="412"/>
        <end position="439"/>
    </location>
</feature>
<dbReference type="Pfam" id="PF02731">
    <property type="entry name" value="SKIP_SNW"/>
    <property type="match status" value="1"/>
</dbReference>
<evidence type="ECO:0000313" key="4">
    <source>
        <dbReference type="EMBL" id="GMI06067.1"/>
    </source>
</evidence>